<keyword evidence="10 13" id="KW-0560">Oxidoreductase</keyword>
<evidence type="ECO:0000256" key="14">
    <source>
        <dbReference type="RuleBase" id="RU004445"/>
    </source>
</evidence>
<keyword evidence="13" id="KW-0963">Cytoplasm</keyword>
<dbReference type="PROSITE" id="PS00470">
    <property type="entry name" value="IDH_IMDH"/>
    <property type="match status" value="1"/>
</dbReference>
<protein>
    <recommendedName>
        <fullName evidence="13">3-isopropylmalate dehydrogenase</fullName>
        <ecNumber evidence="13">1.1.1.85</ecNumber>
    </recommendedName>
    <alternativeName>
        <fullName evidence="13">3-IPM-DH</fullName>
    </alternativeName>
    <alternativeName>
        <fullName evidence="13">Beta-IPM dehydrogenase</fullName>
        <shortName evidence="13">IMDH</shortName>
    </alternativeName>
</protein>
<comment type="similarity">
    <text evidence="4 13">Belongs to the isocitrate and isopropylmalate dehydrogenases family. LeuB type 1 subfamily.</text>
</comment>
<gene>
    <name evidence="13 16" type="primary">leuB</name>
    <name evidence="16" type="ORF">Hgul01_03411</name>
</gene>
<comment type="catalytic activity">
    <reaction evidence="1 13 14">
        <text>(2R,3S)-3-isopropylmalate + NAD(+) = 4-methyl-2-oxopentanoate + CO2 + NADH</text>
        <dbReference type="Rhea" id="RHEA:32271"/>
        <dbReference type="ChEBI" id="CHEBI:16526"/>
        <dbReference type="ChEBI" id="CHEBI:17865"/>
        <dbReference type="ChEBI" id="CHEBI:35121"/>
        <dbReference type="ChEBI" id="CHEBI:57540"/>
        <dbReference type="ChEBI" id="CHEBI:57945"/>
        <dbReference type="EC" id="1.1.1.85"/>
    </reaction>
</comment>
<evidence type="ECO:0000256" key="12">
    <source>
        <dbReference type="ARBA" id="ARBA00023304"/>
    </source>
</evidence>
<dbReference type="PANTHER" id="PTHR42979:SF1">
    <property type="entry name" value="3-ISOPROPYLMALATE DEHYDROGENASE"/>
    <property type="match status" value="1"/>
</dbReference>
<evidence type="ECO:0000256" key="10">
    <source>
        <dbReference type="ARBA" id="ARBA00023002"/>
    </source>
</evidence>
<comment type="subcellular location">
    <subcellularLocation>
        <location evidence="13">Cytoplasm</location>
    </subcellularLocation>
</comment>
<dbReference type="NCBIfam" id="TIGR00169">
    <property type="entry name" value="leuB"/>
    <property type="match status" value="1"/>
</dbReference>
<dbReference type="SMART" id="SM01329">
    <property type="entry name" value="Iso_dh"/>
    <property type="match status" value="1"/>
</dbReference>
<name>A0ABP9X2J3_9CHLR</name>
<evidence type="ECO:0000256" key="8">
    <source>
        <dbReference type="ARBA" id="ARBA00022723"/>
    </source>
</evidence>
<evidence type="ECO:0000256" key="6">
    <source>
        <dbReference type="ARBA" id="ARBA00022430"/>
    </source>
</evidence>
<feature type="site" description="Important for catalysis" evidence="13">
    <location>
        <position position="141"/>
    </location>
</feature>
<comment type="caution">
    <text evidence="16">The sequence shown here is derived from an EMBL/GenBank/DDBJ whole genome shotgun (WGS) entry which is preliminary data.</text>
</comment>
<feature type="binding site" evidence="13">
    <location>
        <position position="106"/>
    </location>
    <ligand>
        <name>substrate</name>
    </ligand>
</feature>
<feature type="binding site" evidence="13">
    <location>
        <begin position="282"/>
        <end position="294"/>
    </location>
    <ligand>
        <name>NAD(+)</name>
        <dbReference type="ChEBI" id="CHEBI:57540"/>
    </ligand>
</feature>
<feature type="binding site" evidence="13">
    <location>
        <position position="134"/>
    </location>
    <ligand>
        <name>substrate</name>
    </ligand>
</feature>
<dbReference type="HAMAP" id="MF_01033">
    <property type="entry name" value="LeuB_type1"/>
    <property type="match status" value="1"/>
</dbReference>
<evidence type="ECO:0000256" key="4">
    <source>
        <dbReference type="ARBA" id="ARBA00008319"/>
    </source>
</evidence>
<keyword evidence="8 13" id="KW-0479">Metal-binding</keyword>
<comment type="function">
    <text evidence="13 14">Catalyzes the oxidation of 3-carboxy-2-hydroxy-4-methylpentanoate (3-isopropylmalate) to 3-carboxy-4-methyl-2-oxopentanoate. The product decarboxylates to 4-methyl-2 oxopentanoate.</text>
</comment>
<dbReference type="Proteomes" id="UP001428290">
    <property type="component" value="Unassembled WGS sequence"/>
</dbReference>
<keyword evidence="9 13" id="KW-0460">Magnesium</keyword>
<feature type="binding site" evidence="13">
    <location>
        <position position="248"/>
    </location>
    <ligand>
        <name>Mg(2+)</name>
        <dbReference type="ChEBI" id="CHEBI:18420"/>
    </ligand>
</feature>
<feature type="binding site" evidence="13">
    <location>
        <position position="252"/>
    </location>
    <ligand>
        <name>Mg(2+)</name>
        <dbReference type="ChEBI" id="CHEBI:18420"/>
    </ligand>
</feature>
<feature type="binding site" evidence="13">
    <location>
        <position position="224"/>
    </location>
    <ligand>
        <name>substrate</name>
    </ligand>
</feature>
<feature type="binding site" evidence="13">
    <location>
        <position position="224"/>
    </location>
    <ligand>
        <name>Mg(2+)</name>
        <dbReference type="ChEBI" id="CHEBI:18420"/>
    </ligand>
</feature>
<evidence type="ECO:0000313" key="16">
    <source>
        <dbReference type="EMBL" id="GAA5529599.1"/>
    </source>
</evidence>
<keyword evidence="6 13" id="KW-0432">Leucine biosynthesis</keyword>
<dbReference type="EC" id="1.1.1.85" evidence="13"/>
<keyword evidence="13" id="KW-0464">Manganese</keyword>
<feature type="binding site" evidence="13">
    <location>
        <begin position="76"/>
        <end position="89"/>
    </location>
    <ligand>
        <name>NAD(+)</name>
        <dbReference type="ChEBI" id="CHEBI:57540"/>
    </ligand>
</feature>
<dbReference type="RefSeq" id="WP_345723207.1">
    <property type="nucleotide sequence ID" value="NZ_BAABRU010000012.1"/>
</dbReference>
<keyword evidence="11 13" id="KW-0520">NAD</keyword>
<comment type="subunit">
    <text evidence="5 13 14">Homodimer.</text>
</comment>
<evidence type="ECO:0000256" key="3">
    <source>
        <dbReference type="ARBA" id="ARBA00004762"/>
    </source>
</evidence>
<keyword evidence="12 13" id="KW-0100">Branched-chain amino acid biosynthesis</keyword>
<feature type="domain" description="Isopropylmalate dehydrogenase-like" evidence="15">
    <location>
        <begin position="4"/>
        <end position="352"/>
    </location>
</feature>
<comment type="pathway">
    <text evidence="3 13 14">Amino-acid biosynthesis; L-leucine biosynthesis; L-leucine from 3-methyl-2-oxobutanoate: step 3/4.</text>
</comment>
<dbReference type="InterPro" id="IPR004429">
    <property type="entry name" value="Isopropylmalate_DH"/>
</dbReference>
<dbReference type="PANTHER" id="PTHR42979">
    <property type="entry name" value="3-ISOPROPYLMALATE DEHYDROGENASE"/>
    <property type="match status" value="1"/>
</dbReference>
<evidence type="ECO:0000313" key="17">
    <source>
        <dbReference type="Proteomes" id="UP001428290"/>
    </source>
</evidence>
<dbReference type="InterPro" id="IPR019818">
    <property type="entry name" value="IsoCit/isopropylmalate_DH_CS"/>
</dbReference>
<reference evidence="16 17" key="1">
    <citation type="submission" date="2024-02" db="EMBL/GenBank/DDBJ databases">
        <title>Herpetosiphon gulosus NBRC 112829.</title>
        <authorList>
            <person name="Ichikawa N."/>
            <person name="Katano-Makiyama Y."/>
            <person name="Hidaka K."/>
        </authorList>
    </citation>
    <scope>NUCLEOTIDE SEQUENCE [LARGE SCALE GENOMIC DNA]</scope>
    <source>
        <strain evidence="16 17">NBRC 112829</strain>
    </source>
</reference>
<comment type="cofactor">
    <cofactor evidence="2">
        <name>Mn(2+)</name>
        <dbReference type="ChEBI" id="CHEBI:29035"/>
    </cofactor>
</comment>
<dbReference type="SUPFAM" id="SSF53659">
    <property type="entry name" value="Isocitrate/Isopropylmalate dehydrogenase-like"/>
    <property type="match status" value="1"/>
</dbReference>
<evidence type="ECO:0000256" key="9">
    <source>
        <dbReference type="ARBA" id="ARBA00022842"/>
    </source>
</evidence>
<feature type="binding site" evidence="13">
    <location>
        <position position="96"/>
    </location>
    <ligand>
        <name>substrate</name>
    </ligand>
</feature>
<sequence length="357" mass="37654">MQATIALLPGDGIGPEVVAEGVEVLKAVGERYGHSFSFSEGLIGGCAIDAHGTALPEATIDVCRAADAVLLGAVGGPKWDDPKAKVRPEQGLLGIRKTLGLYANLRPVTVTPALASRSPLRPDLVEGVDLLVVRELTGGIYFGDKTCVYIRPDEEQAVDTCVYTTSEIERVVRRACELARTRRGKVTSVDKANVLETSRLWRRVASRVVAEEFPEIQLEHILVDACAMHLLRRPADFDVIVTENMFGDILTDEASMLAGSLGLLPSASLGAGKAGLYEPIHGSAPDIAGKGIANPLATILSVALLLRYSLGLKAEAEAVEKAVYATIDAGILTGDLAPAGQGRSTKEVGAAVLERLG</sequence>
<organism evidence="16 17">
    <name type="scientific">Herpetosiphon gulosus</name>
    <dbReference type="NCBI Taxonomy" id="1973496"/>
    <lineage>
        <taxon>Bacteria</taxon>
        <taxon>Bacillati</taxon>
        <taxon>Chloroflexota</taxon>
        <taxon>Chloroflexia</taxon>
        <taxon>Herpetosiphonales</taxon>
        <taxon>Herpetosiphonaceae</taxon>
        <taxon>Herpetosiphon</taxon>
    </lineage>
</organism>
<evidence type="ECO:0000259" key="15">
    <source>
        <dbReference type="SMART" id="SM01329"/>
    </source>
</evidence>
<evidence type="ECO:0000256" key="1">
    <source>
        <dbReference type="ARBA" id="ARBA00000624"/>
    </source>
</evidence>
<dbReference type="Gene3D" id="3.40.718.10">
    <property type="entry name" value="Isopropylmalate Dehydrogenase"/>
    <property type="match status" value="1"/>
</dbReference>
<keyword evidence="7 13" id="KW-0028">Amino-acid biosynthesis</keyword>
<dbReference type="Pfam" id="PF00180">
    <property type="entry name" value="Iso_dh"/>
    <property type="match status" value="1"/>
</dbReference>
<evidence type="ECO:0000256" key="7">
    <source>
        <dbReference type="ARBA" id="ARBA00022605"/>
    </source>
</evidence>
<evidence type="ECO:0000256" key="13">
    <source>
        <dbReference type="HAMAP-Rule" id="MF_01033"/>
    </source>
</evidence>
<accession>A0ABP9X2J3</accession>
<evidence type="ECO:0000256" key="2">
    <source>
        <dbReference type="ARBA" id="ARBA00001936"/>
    </source>
</evidence>
<dbReference type="InterPro" id="IPR024084">
    <property type="entry name" value="IsoPropMal-DH-like_dom"/>
</dbReference>
<dbReference type="EMBL" id="BAABRU010000012">
    <property type="protein sequence ID" value="GAA5529599.1"/>
    <property type="molecule type" value="Genomic_DNA"/>
</dbReference>
<keyword evidence="17" id="KW-1185">Reference proteome</keyword>
<feature type="site" description="Important for catalysis" evidence="13">
    <location>
        <position position="191"/>
    </location>
</feature>
<evidence type="ECO:0000256" key="11">
    <source>
        <dbReference type="ARBA" id="ARBA00023027"/>
    </source>
</evidence>
<evidence type="ECO:0000256" key="5">
    <source>
        <dbReference type="ARBA" id="ARBA00011738"/>
    </source>
</evidence>
<proteinExistence type="inferred from homology"/>
<comment type="cofactor">
    <cofactor evidence="13 14">
        <name>Mg(2+)</name>
        <dbReference type="ChEBI" id="CHEBI:18420"/>
    </cofactor>
    <cofactor evidence="13 14">
        <name>Mn(2+)</name>
        <dbReference type="ChEBI" id="CHEBI:29035"/>
    </cofactor>
    <text evidence="13 14">Binds 1 Mg(2+) or Mn(2+) ion per subunit.</text>
</comment>